<organism evidence="1 2">
    <name type="scientific">Rattus norvegicus</name>
    <name type="common">Rat</name>
    <dbReference type="NCBI Taxonomy" id="10116"/>
    <lineage>
        <taxon>Eukaryota</taxon>
        <taxon>Metazoa</taxon>
        <taxon>Chordata</taxon>
        <taxon>Craniata</taxon>
        <taxon>Vertebrata</taxon>
        <taxon>Euteleostomi</taxon>
        <taxon>Mammalia</taxon>
        <taxon>Eutheria</taxon>
        <taxon>Euarchontoglires</taxon>
        <taxon>Glires</taxon>
        <taxon>Rodentia</taxon>
        <taxon>Myomorpha</taxon>
        <taxon>Muroidea</taxon>
        <taxon>Muridae</taxon>
        <taxon>Murinae</taxon>
        <taxon>Rattus</taxon>
    </lineage>
</organism>
<name>A6JJA6_RAT</name>
<dbReference type="Proteomes" id="UP000234681">
    <property type="component" value="Chromosome 9"/>
</dbReference>
<evidence type="ECO:0000313" key="2">
    <source>
        <dbReference type="Proteomes" id="UP000234681"/>
    </source>
</evidence>
<accession>A6JJA6</accession>
<dbReference type="EMBL" id="CH473987">
    <property type="protein sequence ID" value="EDM18626.1"/>
    <property type="molecule type" value="Genomic_DNA"/>
</dbReference>
<reference evidence="1 2" key="1">
    <citation type="submission" date="2005-09" db="EMBL/GenBank/DDBJ databases">
        <authorList>
            <person name="Mural R.J."/>
            <person name="Li P.W."/>
            <person name="Adams M.D."/>
            <person name="Amanatides P.G."/>
            <person name="Baden-Tillson H."/>
            <person name="Barnstead M."/>
            <person name="Chin S.H."/>
            <person name="Dew I."/>
            <person name="Evans C.A."/>
            <person name="Ferriera S."/>
            <person name="Flanigan M."/>
            <person name="Fosler C."/>
            <person name="Glodek A."/>
            <person name="Gu Z."/>
            <person name="Holt R.A."/>
            <person name="Jennings D."/>
            <person name="Kraft C.L."/>
            <person name="Lu F."/>
            <person name="Nguyen T."/>
            <person name="Nusskern D.R."/>
            <person name="Pfannkoch C.M."/>
            <person name="Sitter C."/>
            <person name="Sutton G.G."/>
            <person name="Venter J.C."/>
            <person name="Wang Z."/>
            <person name="Woodage T."/>
            <person name="Zheng X.H."/>
            <person name="Zhong F."/>
        </authorList>
    </citation>
    <scope>NUCLEOTIDE SEQUENCE [LARGE SCALE GENOMIC DNA]</scope>
    <source>
        <strain>BN</strain>
        <strain evidence="2">Sprague-Dawley</strain>
    </source>
</reference>
<protein>
    <submittedName>
        <fullName evidence="1">RCG43498</fullName>
    </submittedName>
</protein>
<sequence>MILCHEFLPFALFLDSTGRPLGLRKLELVDCSLIQLPEGVEPALFPPMETGGSVMHQLSNELLFSEFLGMSRAVSINFTTSLLPT</sequence>
<gene>
    <name evidence="1" type="ORF">rCG_43498</name>
</gene>
<dbReference type="AlphaFoldDB" id="A6JJA6"/>
<evidence type="ECO:0000313" key="1">
    <source>
        <dbReference type="EMBL" id="EDM18626.1"/>
    </source>
</evidence>
<proteinExistence type="predicted"/>